<dbReference type="RefSeq" id="WP_060668237.1">
    <property type="nucleotide sequence ID" value="NZ_LGTK01000018.1"/>
</dbReference>
<keyword evidence="2 12" id="KW-0639">Primosome</keyword>
<evidence type="ECO:0000256" key="12">
    <source>
        <dbReference type="RuleBase" id="RU362085"/>
    </source>
</evidence>
<dbReference type="CDD" id="cd00984">
    <property type="entry name" value="DnaB_C"/>
    <property type="match status" value="1"/>
</dbReference>
<organism evidence="14 15">
    <name type="scientific">Oceanobacillus caeni</name>
    <dbReference type="NCBI Taxonomy" id="405946"/>
    <lineage>
        <taxon>Bacteria</taxon>
        <taxon>Bacillati</taxon>
        <taxon>Bacillota</taxon>
        <taxon>Bacilli</taxon>
        <taxon>Bacillales</taxon>
        <taxon>Bacillaceae</taxon>
        <taxon>Oceanobacillus</taxon>
    </lineage>
</organism>
<dbReference type="NCBIfam" id="TIGR00665">
    <property type="entry name" value="DnaB"/>
    <property type="match status" value="1"/>
</dbReference>
<dbReference type="InterPro" id="IPR007694">
    <property type="entry name" value="DNA_helicase_DnaB-like_C"/>
</dbReference>
<evidence type="ECO:0000313" key="14">
    <source>
        <dbReference type="EMBL" id="KPH76091.1"/>
    </source>
</evidence>
<protein>
    <recommendedName>
        <fullName evidence="11 12">Replicative DNA helicase</fullName>
        <ecNumber evidence="11 12">5.6.2.3</ecNumber>
    </recommendedName>
</protein>
<dbReference type="PROSITE" id="PS51199">
    <property type="entry name" value="SF4_HELICASE"/>
    <property type="match status" value="1"/>
</dbReference>
<evidence type="ECO:0000256" key="4">
    <source>
        <dbReference type="ARBA" id="ARBA00022741"/>
    </source>
</evidence>
<dbReference type="InterPro" id="IPR016136">
    <property type="entry name" value="DNA_helicase_N/primase_C"/>
</dbReference>
<keyword evidence="8 12" id="KW-0238">DNA-binding</keyword>
<evidence type="ECO:0000259" key="13">
    <source>
        <dbReference type="PROSITE" id="PS51199"/>
    </source>
</evidence>
<dbReference type="EC" id="5.6.2.3" evidence="11 12"/>
<keyword evidence="9" id="KW-0413">Isomerase</keyword>
<proteinExistence type="inferred from homology"/>
<reference evidence="14 15" key="1">
    <citation type="submission" date="2015-07" db="EMBL/GenBank/DDBJ databases">
        <title>High-quality draft genome sequence of Oceanobacillus caeni HM6, a bacillus isolated from a human feces.</title>
        <authorList>
            <person name="Kumar J."/>
            <person name="Verma M.K."/>
            <person name="Pandey R."/>
            <person name="Bhambi M."/>
            <person name="Chauhan N."/>
        </authorList>
    </citation>
    <scope>NUCLEOTIDE SEQUENCE [LARGE SCALE GENOMIC DNA]</scope>
    <source>
        <strain evidence="14 15">HM6</strain>
    </source>
</reference>
<evidence type="ECO:0000256" key="8">
    <source>
        <dbReference type="ARBA" id="ARBA00023125"/>
    </source>
</evidence>
<dbReference type="InterPro" id="IPR007692">
    <property type="entry name" value="DNA_helicase_DnaB"/>
</dbReference>
<evidence type="ECO:0000313" key="15">
    <source>
        <dbReference type="Proteomes" id="UP000037854"/>
    </source>
</evidence>
<evidence type="ECO:0000256" key="11">
    <source>
        <dbReference type="NCBIfam" id="TIGR00665"/>
    </source>
</evidence>
<dbReference type="PANTHER" id="PTHR30153:SF2">
    <property type="entry name" value="REPLICATIVE DNA HELICASE"/>
    <property type="match status" value="1"/>
</dbReference>
<dbReference type="Gene3D" id="1.10.860.10">
    <property type="entry name" value="DNAb Helicase, Chain A"/>
    <property type="match status" value="1"/>
</dbReference>
<dbReference type="Pfam" id="PF03796">
    <property type="entry name" value="DnaB_C"/>
    <property type="match status" value="1"/>
</dbReference>
<comment type="catalytic activity">
    <reaction evidence="10 12">
        <text>ATP + H2O = ADP + phosphate + H(+)</text>
        <dbReference type="Rhea" id="RHEA:13065"/>
        <dbReference type="ChEBI" id="CHEBI:15377"/>
        <dbReference type="ChEBI" id="CHEBI:15378"/>
        <dbReference type="ChEBI" id="CHEBI:30616"/>
        <dbReference type="ChEBI" id="CHEBI:43474"/>
        <dbReference type="ChEBI" id="CHEBI:456216"/>
        <dbReference type="EC" id="5.6.2.3"/>
    </reaction>
</comment>
<feature type="domain" description="SF4 helicase" evidence="13">
    <location>
        <begin position="156"/>
        <end position="421"/>
    </location>
</feature>
<keyword evidence="6 12" id="KW-0347">Helicase</keyword>
<keyword evidence="5 12" id="KW-0378">Hydrolase</keyword>
<keyword evidence="15" id="KW-1185">Reference proteome</keyword>
<comment type="function">
    <text evidence="12">The main replicative DNA helicase, it participates in initiation and elongation during chromosome replication. Travels ahead of the DNA replisome, separating dsDNA into templates for DNA synthesis. A processive ATP-dependent 5'-3' DNA helicase it has DNA-dependent ATPase activity.</text>
</comment>
<evidence type="ECO:0000256" key="5">
    <source>
        <dbReference type="ARBA" id="ARBA00022801"/>
    </source>
</evidence>
<dbReference type="SUPFAM" id="SSF52540">
    <property type="entry name" value="P-loop containing nucleoside triphosphate hydrolases"/>
    <property type="match status" value="1"/>
</dbReference>
<keyword evidence="3 12" id="KW-0235">DNA replication</keyword>
<gene>
    <name evidence="14" type="ORF">AFL42_07280</name>
</gene>
<dbReference type="SUPFAM" id="SSF48024">
    <property type="entry name" value="N-terminal domain of DnaB helicase"/>
    <property type="match status" value="1"/>
</dbReference>
<dbReference type="InterPro" id="IPR036185">
    <property type="entry name" value="DNA_heli_DnaB-like_N_sf"/>
</dbReference>
<dbReference type="Pfam" id="PF00772">
    <property type="entry name" value="DnaB"/>
    <property type="match status" value="1"/>
</dbReference>
<dbReference type="PANTHER" id="PTHR30153">
    <property type="entry name" value="REPLICATIVE DNA HELICASE DNAB"/>
    <property type="match status" value="1"/>
</dbReference>
<evidence type="ECO:0000256" key="7">
    <source>
        <dbReference type="ARBA" id="ARBA00022840"/>
    </source>
</evidence>
<dbReference type="EMBL" id="LGTK01000018">
    <property type="protein sequence ID" value="KPH76091.1"/>
    <property type="molecule type" value="Genomic_DNA"/>
</dbReference>
<sequence>MINNIHAEQAVIGTILFEGTLFDSLIVSPEHFYDPRLKLIFNSMQEVSRKEQAINIVTVTSELGDDINQVGGVTYLTQLAESIPSTEALKNYEHLVLEAYRNRKSKEMALRYAENPDDESLELLVKELEGLKDIGVQQQEKTTYEHLQEIALKMMDPPEESGFLTGYSDFDHMTGGTQPSDLIIIAARPSVGKTAFALNIGAGHCKHEGTTHIFSLEMGTEQLLQRMISSEANVDGQKWRSMNFSTEDYEKATHAIGTISSWKLNIHENATTINDIKAKIRKAVTRNPEEKHLVIIDYLQLIRTTGRYERRDLEVGSITRDLKLLAKDLKIPIVLLSQLSRSVESRMDKRPMMSDLRESGNIEQDADVVGFLYRDDYYNKESEKQNIIEIILSKQRNGPTGTIELAFLKEYGKFLDLDRRYSGQEGVMV</sequence>
<keyword evidence="7 12" id="KW-0067">ATP-binding</keyword>
<dbReference type="InterPro" id="IPR027417">
    <property type="entry name" value="P-loop_NTPase"/>
</dbReference>
<comment type="similarity">
    <text evidence="1 12">Belongs to the helicase family. DnaB subfamily.</text>
</comment>
<dbReference type="InterPro" id="IPR007693">
    <property type="entry name" value="DNA_helicase_DnaB-like_N"/>
</dbReference>
<dbReference type="Proteomes" id="UP000037854">
    <property type="component" value="Unassembled WGS sequence"/>
</dbReference>
<evidence type="ECO:0000256" key="6">
    <source>
        <dbReference type="ARBA" id="ARBA00022806"/>
    </source>
</evidence>
<evidence type="ECO:0000256" key="10">
    <source>
        <dbReference type="ARBA" id="ARBA00048954"/>
    </source>
</evidence>
<evidence type="ECO:0000256" key="2">
    <source>
        <dbReference type="ARBA" id="ARBA00022515"/>
    </source>
</evidence>
<evidence type="ECO:0000256" key="3">
    <source>
        <dbReference type="ARBA" id="ARBA00022705"/>
    </source>
</evidence>
<accession>A0ABR5MK51</accession>
<comment type="caution">
    <text evidence="14">The sequence shown here is derived from an EMBL/GenBank/DDBJ whole genome shotgun (WGS) entry which is preliminary data.</text>
</comment>
<evidence type="ECO:0000256" key="9">
    <source>
        <dbReference type="ARBA" id="ARBA00023235"/>
    </source>
</evidence>
<keyword evidence="4 12" id="KW-0547">Nucleotide-binding</keyword>
<dbReference type="GO" id="GO:0004386">
    <property type="term" value="F:helicase activity"/>
    <property type="evidence" value="ECO:0007669"/>
    <property type="project" value="UniProtKB-KW"/>
</dbReference>
<dbReference type="Gene3D" id="3.40.50.300">
    <property type="entry name" value="P-loop containing nucleotide triphosphate hydrolases"/>
    <property type="match status" value="1"/>
</dbReference>
<name>A0ABR5MK51_9BACI</name>
<evidence type="ECO:0000256" key="1">
    <source>
        <dbReference type="ARBA" id="ARBA00008428"/>
    </source>
</evidence>